<evidence type="ECO:0000256" key="6">
    <source>
        <dbReference type="ARBA" id="ARBA00023098"/>
    </source>
</evidence>
<dbReference type="InterPro" id="IPR009617">
    <property type="entry name" value="Seipin"/>
</dbReference>
<name>A0AAV2HCZ5_LYMST</name>
<evidence type="ECO:0000313" key="10">
    <source>
        <dbReference type="Proteomes" id="UP001497497"/>
    </source>
</evidence>
<dbReference type="CDD" id="cd23995">
    <property type="entry name" value="Seipin_BSCL2_like"/>
    <property type="match status" value="1"/>
</dbReference>
<evidence type="ECO:0000256" key="3">
    <source>
        <dbReference type="ARBA" id="ARBA00022692"/>
    </source>
</evidence>
<dbReference type="AlphaFoldDB" id="A0AAV2HCZ5"/>
<proteinExistence type="predicted"/>
<evidence type="ECO:0000256" key="8">
    <source>
        <dbReference type="SAM" id="Phobius"/>
    </source>
</evidence>
<dbReference type="GO" id="GO:0005789">
    <property type="term" value="C:endoplasmic reticulum membrane"/>
    <property type="evidence" value="ECO:0007669"/>
    <property type="project" value="UniProtKB-SubCell"/>
</dbReference>
<feature type="transmembrane region" description="Helical" evidence="8">
    <location>
        <begin position="26"/>
        <end position="49"/>
    </location>
</feature>
<comment type="subcellular location">
    <subcellularLocation>
        <location evidence="1">Endoplasmic reticulum membrane</location>
        <topology evidence="1">Multi-pass membrane protein</topology>
    </subcellularLocation>
</comment>
<feature type="transmembrane region" description="Helical" evidence="8">
    <location>
        <begin position="257"/>
        <end position="284"/>
    </location>
</feature>
<keyword evidence="5 8" id="KW-1133">Transmembrane helix</keyword>
<keyword evidence="4" id="KW-0256">Endoplasmic reticulum</keyword>
<feature type="transmembrane region" description="Helical" evidence="8">
    <location>
        <begin position="61"/>
        <end position="85"/>
    </location>
</feature>
<keyword evidence="3 8" id="KW-0812">Transmembrane</keyword>
<accession>A0AAV2HCZ5</accession>
<sequence>MMPNLKINMSTIISTLQMHILRSFTFVFNLITWPARTLTLFSGMLLNVLLNKAKSTLQKVLFLLVVYTTLMVVAVLFFALFYHVYVPTAEINRPVNLVFSVCSSGVGICSFPSGNATFWSEDGTFQEVLGLGQPYTVILELELPDSPTNRDLGMFMVSLKMYDREGLISLTSHRSALLKYRSIISRVIDLFVWSPFYFIDFWDQKQTLKINMFSHYVDDYYHPSVGAVVEVHSHKIEIYSSTLKFFAKLTGMKYILYYWPILSAALAVFFNTSILALGMLVAWLQKNETLKRIAEVVQLSDDKQIVPGKPSKSTVTSFTMTEDLNTDNKEIDDPRNVDDQLVHEPLDDDGMDFVNELRQRRIN</sequence>
<dbReference type="PANTHER" id="PTHR21212:SF0">
    <property type="entry name" value="SEIPIN"/>
    <property type="match status" value="1"/>
</dbReference>
<dbReference type="Pfam" id="PF06775">
    <property type="entry name" value="Seipin"/>
    <property type="match status" value="1"/>
</dbReference>
<evidence type="ECO:0000256" key="7">
    <source>
        <dbReference type="ARBA" id="ARBA00023136"/>
    </source>
</evidence>
<evidence type="ECO:0000256" key="4">
    <source>
        <dbReference type="ARBA" id="ARBA00022824"/>
    </source>
</evidence>
<dbReference type="EMBL" id="CAXITT010000084">
    <property type="protein sequence ID" value="CAL1531242.1"/>
    <property type="molecule type" value="Genomic_DNA"/>
</dbReference>
<dbReference type="Proteomes" id="UP001497497">
    <property type="component" value="Unassembled WGS sequence"/>
</dbReference>
<keyword evidence="6" id="KW-0443">Lipid metabolism</keyword>
<dbReference type="PANTHER" id="PTHR21212">
    <property type="entry name" value="BERNARDINELLI-SEIP CONGENITAL LIPODYSTROPHY 2 HOMOLOG BSCL2 PROTEIN"/>
    <property type="match status" value="1"/>
</dbReference>
<keyword evidence="10" id="KW-1185">Reference proteome</keyword>
<evidence type="ECO:0000313" key="9">
    <source>
        <dbReference type="EMBL" id="CAL1531242.1"/>
    </source>
</evidence>
<gene>
    <name evidence="9" type="ORF">GSLYS_00005337001</name>
</gene>
<comment type="caution">
    <text evidence="9">The sequence shown here is derived from an EMBL/GenBank/DDBJ whole genome shotgun (WGS) entry which is preliminary data.</text>
</comment>
<evidence type="ECO:0000256" key="1">
    <source>
        <dbReference type="ARBA" id="ARBA00004477"/>
    </source>
</evidence>
<reference evidence="9 10" key="1">
    <citation type="submission" date="2024-04" db="EMBL/GenBank/DDBJ databases">
        <authorList>
            <consortium name="Genoscope - CEA"/>
            <person name="William W."/>
        </authorList>
    </citation>
    <scope>NUCLEOTIDE SEQUENCE [LARGE SCALE GENOMIC DNA]</scope>
</reference>
<organism evidence="9 10">
    <name type="scientific">Lymnaea stagnalis</name>
    <name type="common">Great pond snail</name>
    <name type="synonym">Helix stagnalis</name>
    <dbReference type="NCBI Taxonomy" id="6523"/>
    <lineage>
        <taxon>Eukaryota</taxon>
        <taxon>Metazoa</taxon>
        <taxon>Spiralia</taxon>
        <taxon>Lophotrochozoa</taxon>
        <taxon>Mollusca</taxon>
        <taxon>Gastropoda</taxon>
        <taxon>Heterobranchia</taxon>
        <taxon>Euthyneura</taxon>
        <taxon>Panpulmonata</taxon>
        <taxon>Hygrophila</taxon>
        <taxon>Lymnaeoidea</taxon>
        <taxon>Lymnaeidae</taxon>
        <taxon>Lymnaea</taxon>
    </lineage>
</organism>
<keyword evidence="7 8" id="KW-0472">Membrane</keyword>
<dbReference type="GO" id="GO:0140042">
    <property type="term" value="P:lipid droplet formation"/>
    <property type="evidence" value="ECO:0007669"/>
    <property type="project" value="UniProtKB-ARBA"/>
</dbReference>
<evidence type="ECO:0000256" key="2">
    <source>
        <dbReference type="ARBA" id="ARBA00022064"/>
    </source>
</evidence>
<protein>
    <recommendedName>
        <fullName evidence="2">Seipin</fullName>
    </recommendedName>
</protein>
<evidence type="ECO:0000256" key="5">
    <source>
        <dbReference type="ARBA" id="ARBA00022989"/>
    </source>
</evidence>
<dbReference type="GO" id="GO:0006629">
    <property type="term" value="P:lipid metabolic process"/>
    <property type="evidence" value="ECO:0007669"/>
    <property type="project" value="UniProtKB-KW"/>
</dbReference>